<evidence type="ECO:0000256" key="4">
    <source>
        <dbReference type="ARBA" id="ARBA00023002"/>
    </source>
</evidence>
<dbReference type="FunFam" id="1.10.630.10:FF:000018">
    <property type="entry name" value="Cytochrome P450 monooxygenase"/>
    <property type="match status" value="1"/>
</dbReference>
<organism evidence="8">
    <name type="scientific">Caldilinea aerophila</name>
    <dbReference type="NCBI Taxonomy" id="133453"/>
    <lineage>
        <taxon>Bacteria</taxon>
        <taxon>Bacillati</taxon>
        <taxon>Chloroflexota</taxon>
        <taxon>Caldilineae</taxon>
        <taxon>Caldilineales</taxon>
        <taxon>Caldilineaceae</taxon>
        <taxon>Caldilinea</taxon>
    </lineage>
</organism>
<dbReference type="PANTHER" id="PTHR46696">
    <property type="entry name" value="P450, PUTATIVE (EUROFUNG)-RELATED"/>
    <property type="match status" value="1"/>
</dbReference>
<dbReference type="GO" id="GO:0004497">
    <property type="term" value="F:monooxygenase activity"/>
    <property type="evidence" value="ECO:0007669"/>
    <property type="project" value="UniProtKB-KW"/>
</dbReference>
<accession>A0A7C1JLX4</accession>
<dbReference type="GO" id="GO:0005506">
    <property type="term" value="F:iron ion binding"/>
    <property type="evidence" value="ECO:0007669"/>
    <property type="project" value="InterPro"/>
</dbReference>
<dbReference type="PROSITE" id="PS00086">
    <property type="entry name" value="CYTOCHROME_P450"/>
    <property type="match status" value="1"/>
</dbReference>
<keyword evidence="3 7" id="KW-0479">Metal-binding</keyword>
<gene>
    <name evidence="8" type="ORF">ENQ20_15565</name>
</gene>
<comment type="caution">
    <text evidence="8">The sequence shown here is derived from an EMBL/GenBank/DDBJ whole genome shotgun (WGS) entry which is preliminary data.</text>
</comment>
<dbReference type="Gene3D" id="1.10.630.10">
    <property type="entry name" value="Cytochrome P450"/>
    <property type="match status" value="1"/>
</dbReference>
<sequence length="415" mass="47217">MQTEKLLLSGPKFKTNPYPTYAWLREHAPAYCRVSRDGMARMWFLTRYEDVAAALRDTQRFVKDVRTAMTPEERAWAPEPPYLYRLLTHHMLNADGATHARLRGLVNQAFSARQVETLAPRLREIAEELIEGVISEGSMDYVHDFALPFSIAVIAELLGVPERDHSRFRAWSHILVAPSSDNARNVRKTERLQRVMADFVQYLEGLCAERRRAPRPDLITRLLEAEEAGDRLSTEELYSMVLLLTIVGHETSVYLLANQTLTLLTHPEAFDAIRSDRTLIAPAIEEAIRFDGPVERATMRFAAEDICLHGQTIRRGDAVSLVLASAHRDERVYQEPERYDLARSGPRHLGFGLGAHYCLGAPLARLEARVALETLLDRLPDVQLGVPYEALRWQTNPIVRGPKTLPLRWRPVTQD</sequence>
<evidence type="ECO:0000313" key="8">
    <source>
        <dbReference type="EMBL" id="HDX32886.1"/>
    </source>
</evidence>
<evidence type="ECO:0000256" key="7">
    <source>
        <dbReference type="RuleBase" id="RU000461"/>
    </source>
</evidence>
<keyword evidence="5 7" id="KW-0408">Iron</keyword>
<evidence type="ECO:0000256" key="1">
    <source>
        <dbReference type="ARBA" id="ARBA00010617"/>
    </source>
</evidence>
<dbReference type="Pfam" id="PF00067">
    <property type="entry name" value="p450"/>
    <property type="match status" value="1"/>
</dbReference>
<evidence type="ECO:0000256" key="3">
    <source>
        <dbReference type="ARBA" id="ARBA00022723"/>
    </source>
</evidence>
<dbReference type="InterPro" id="IPR036396">
    <property type="entry name" value="Cyt_P450_sf"/>
</dbReference>
<dbReference type="InterPro" id="IPR002397">
    <property type="entry name" value="Cyt_P450_B"/>
</dbReference>
<evidence type="ECO:0000256" key="6">
    <source>
        <dbReference type="ARBA" id="ARBA00023033"/>
    </source>
</evidence>
<evidence type="ECO:0000256" key="5">
    <source>
        <dbReference type="ARBA" id="ARBA00023004"/>
    </source>
</evidence>
<dbReference type="GO" id="GO:0016705">
    <property type="term" value="F:oxidoreductase activity, acting on paired donors, with incorporation or reduction of molecular oxygen"/>
    <property type="evidence" value="ECO:0007669"/>
    <property type="project" value="InterPro"/>
</dbReference>
<dbReference type="InterPro" id="IPR001128">
    <property type="entry name" value="Cyt_P450"/>
</dbReference>
<name>A0A7C1JLX4_9CHLR</name>
<dbReference type="InterPro" id="IPR017972">
    <property type="entry name" value="Cyt_P450_CS"/>
</dbReference>
<evidence type="ECO:0000256" key="2">
    <source>
        <dbReference type="ARBA" id="ARBA00022617"/>
    </source>
</evidence>
<comment type="similarity">
    <text evidence="1 7">Belongs to the cytochrome P450 family.</text>
</comment>
<reference evidence="8" key="1">
    <citation type="journal article" date="2020" name="mSystems">
        <title>Genome- and Community-Level Interaction Insights into Carbon Utilization and Element Cycling Functions of Hydrothermarchaeota in Hydrothermal Sediment.</title>
        <authorList>
            <person name="Zhou Z."/>
            <person name="Liu Y."/>
            <person name="Xu W."/>
            <person name="Pan J."/>
            <person name="Luo Z.H."/>
            <person name="Li M."/>
        </authorList>
    </citation>
    <scope>NUCLEOTIDE SEQUENCE [LARGE SCALE GENOMIC DNA]</scope>
    <source>
        <strain evidence="8">SpSt-289</strain>
    </source>
</reference>
<dbReference type="CDD" id="cd11029">
    <property type="entry name" value="CYP107-like"/>
    <property type="match status" value="1"/>
</dbReference>
<dbReference type="PRINTS" id="PR00359">
    <property type="entry name" value="BP450"/>
</dbReference>
<keyword evidence="4 7" id="KW-0560">Oxidoreductase</keyword>
<dbReference type="SUPFAM" id="SSF48264">
    <property type="entry name" value="Cytochrome P450"/>
    <property type="match status" value="1"/>
</dbReference>
<dbReference type="EMBL" id="DSMG01000165">
    <property type="protein sequence ID" value="HDX32886.1"/>
    <property type="molecule type" value="Genomic_DNA"/>
</dbReference>
<dbReference type="PANTHER" id="PTHR46696:SF1">
    <property type="entry name" value="CYTOCHROME P450 YJIB-RELATED"/>
    <property type="match status" value="1"/>
</dbReference>
<proteinExistence type="inferred from homology"/>
<keyword evidence="2 7" id="KW-0349">Heme</keyword>
<keyword evidence="6 7" id="KW-0503">Monooxygenase</keyword>
<protein>
    <submittedName>
        <fullName evidence="8">Cytochrome P450</fullName>
    </submittedName>
</protein>
<dbReference type="GO" id="GO:0020037">
    <property type="term" value="F:heme binding"/>
    <property type="evidence" value="ECO:0007669"/>
    <property type="project" value="InterPro"/>
</dbReference>
<dbReference type="AlphaFoldDB" id="A0A7C1JLX4"/>